<dbReference type="STRING" id="1221500.ABE65_009010"/>
<dbReference type="InterPro" id="IPR001453">
    <property type="entry name" value="MoaB/Mog_dom"/>
</dbReference>
<evidence type="ECO:0000259" key="2">
    <source>
        <dbReference type="SMART" id="SM00852"/>
    </source>
</evidence>
<dbReference type="NCBIfam" id="TIGR00199">
    <property type="entry name" value="PncC_domain"/>
    <property type="match status" value="1"/>
</dbReference>
<dbReference type="Gene3D" id="3.40.980.10">
    <property type="entry name" value="MoaB/Mog-like domain"/>
    <property type="match status" value="1"/>
</dbReference>
<dbReference type="InterPro" id="IPR036425">
    <property type="entry name" value="MoaB/Mog-like_dom_sf"/>
</dbReference>
<keyword evidence="4" id="KW-1185">Reference proteome</keyword>
<evidence type="ECO:0000313" key="3">
    <source>
        <dbReference type="EMBL" id="ANC79342.1"/>
    </source>
</evidence>
<reference evidence="3 4" key="1">
    <citation type="submission" date="2016-04" db="EMBL/GenBank/DDBJ databases">
        <title>Complete genome sequence of Fictibacillus phosphorivorans G25-29, a strain toxic to nematodes.</title>
        <authorList>
            <person name="Zheng Z."/>
        </authorList>
    </citation>
    <scope>NUCLEOTIDE SEQUENCE [LARGE SCALE GENOMIC DNA]</scope>
    <source>
        <strain evidence="3 4">G25-29</strain>
    </source>
</reference>
<protein>
    <recommendedName>
        <fullName evidence="1">Putative competence-damage inducible protein</fullName>
    </recommendedName>
</protein>
<dbReference type="HAMAP" id="MF_00226_B">
    <property type="entry name" value="CinA_B"/>
    <property type="match status" value="1"/>
</dbReference>
<evidence type="ECO:0000256" key="1">
    <source>
        <dbReference type="HAMAP-Rule" id="MF_00226"/>
    </source>
</evidence>
<feature type="domain" description="MoaB/Mog" evidence="2">
    <location>
        <begin position="4"/>
        <end position="170"/>
    </location>
</feature>
<name>A0A160IT40_9BACL</name>
<dbReference type="PANTHER" id="PTHR13939">
    <property type="entry name" value="NICOTINAMIDE-NUCLEOTIDE AMIDOHYDROLASE PNCC"/>
    <property type="match status" value="1"/>
</dbReference>
<dbReference type="RefSeq" id="WP_066399967.1">
    <property type="nucleotide sequence ID" value="NZ_CP015378.1"/>
</dbReference>
<organism evidence="3 4">
    <name type="scientific">Fictibacillus phosphorivorans</name>
    <dbReference type="NCBI Taxonomy" id="1221500"/>
    <lineage>
        <taxon>Bacteria</taxon>
        <taxon>Bacillati</taxon>
        <taxon>Bacillota</taxon>
        <taxon>Bacilli</taxon>
        <taxon>Bacillales</taxon>
        <taxon>Fictibacillaceae</taxon>
        <taxon>Fictibacillus</taxon>
    </lineage>
</organism>
<dbReference type="InterPro" id="IPR036653">
    <property type="entry name" value="CinA-like_C"/>
</dbReference>
<dbReference type="InterPro" id="IPR041424">
    <property type="entry name" value="CinA_KH"/>
</dbReference>
<proteinExistence type="inferred from homology"/>
<dbReference type="NCBIfam" id="TIGR00200">
    <property type="entry name" value="cinA_nterm"/>
    <property type="match status" value="1"/>
</dbReference>
<dbReference type="InterPro" id="IPR050101">
    <property type="entry name" value="CinA"/>
</dbReference>
<dbReference type="NCBIfam" id="TIGR00177">
    <property type="entry name" value="molyb_syn"/>
    <property type="match status" value="1"/>
</dbReference>
<dbReference type="PANTHER" id="PTHR13939:SF0">
    <property type="entry name" value="NMN AMIDOHYDROLASE-LIKE PROTEIN YFAY"/>
    <property type="match status" value="1"/>
</dbReference>
<dbReference type="SUPFAM" id="SSF53218">
    <property type="entry name" value="Molybdenum cofactor biosynthesis proteins"/>
    <property type="match status" value="1"/>
</dbReference>
<dbReference type="SMART" id="SM00852">
    <property type="entry name" value="MoCF_biosynth"/>
    <property type="match status" value="1"/>
</dbReference>
<dbReference type="CDD" id="cd00885">
    <property type="entry name" value="cinA"/>
    <property type="match status" value="1"/>
</dbReference>
<dbReference type="Gene3D" id="3.30.70.2860">
    <property type="match status" value="1"/>
</dbReference>
<dbReference type="SUPFAM" id="SSF142433">
    <property type="entry name" value="CinA-like"/>
    <property type="match status" value="1"/>
</dbReference>
<dbReference type="KEGG" id="fpn:ABE65_009010"/>
<dbReference type="PIRSF" id="PIRSF006728">
    <property type="entry name" value="CinA"/>
    <property type="match status" value="1"/>
</dbReference>
<dbReference type="Pfam" id="PF18146">
    <property type="entry name" value="CinA_KH"/>
    <property type="match status" value="1"/>
</dbReference>
<dbReference type="EMBL" id="CP015378">
    <property type="protein sequence ID" value="ANC79342.1"/>
    <property type="molecule type" value="Genomic_DNA"/>
</dbReference>
<sequence>MNAEIIAVGSELLLGQIANTNAQFISKGLADIGVNVFYHSVAGDNQNRLSSVIQTAMSRSDLIIFTGGLGPTKDDLTKETIAKLFQKELVHDEAALQYITNYFVQTNREMTPNNKKQALIIEGSTVLPNDNGMAPGMAFTHRNITCILLPGPPSEMRPMFNNYVIPYLYSKMDVQTKFHSRVLRFFGIGESVLETKLQDLIEKQSNPTIAPLASEHEVTIRLTAAHPSETEAKRLLDEVEQEVLSRTGSYFYGYDDETLENQTFDLLRNNQLTIASAESLTGGLFSKIITDFPGSSSVYQGGAVVYSNALKQSMLKVPHTLITDHGVVSSQCAEWMAEEIRSQTEADIGISFTGVAGPEAQEDKPTGTVFIGISIHDQTHSFSLKLAGTRKAIRERTVKHGFRYLNQLVKEGQ</sequence>
<dbReference type="Pfam" id="PF02464">
    <property type="entry name" value="CinA"/>
    <property type="match status" value="1"/>
</dbReference>
<dbReference type="Pfam" id="PF00994">
    <property type="entry name" value="MoCF_biosynth"/>
    <property type="match status" value="1"/>
</dbReference>
<evidence type="ECO:0000313" key="4">
    <source>
        <dbReference type="Proteomes" id="UP000076623"/>
    </source>
</evidence>
<dbReference type="Proteomes" id="UP000076623">
    <property type="component" value="Chromosome"/>
</dbReference>
<accession>A0A160IT40</accession>
<dbReference type="InterPro" id="IPR008135">
    <property type="entry name" value="Competence-induced_CinA"/>
</dbReference>
<dbReference type="AlphaFoldDB" id="A0A160IT40"/>
<dbReference type="Gene3D" id="3.90.950.20">
    <property type="entry name" value="CinA-like"/>
    <property type="match status" value="1"/>
</dbReference>
<dbReference type="InterPro" id="IPR008136">
    <property type="entry name" value="CinA_C"/>
</dbReference>
<comment type="similarity">
    <text evidence="1">Belongs to the CinA family.</text>
</comment>
<gene>
    <name evidence="1" type="primary">cinA</name>
    <name evidence="3" type="ORF">ABE65_009010</name>
</gene>
<dbReference type="NCBIfam" id="NF001813">
    <property type="entry name" value="PRK00549.1"/>
    <property type="match status" value="1"/>
</dbReference>